<evidence type="ECO:0000256" key="1">
    <source>
        <dbReference type="ARBA" id="ARBA00004141"/>
    </source>
</evidence>
<evidence type="ECO:0000256" key="3">
    <source>
        <dbReference type="ARBA" id="ARBA00022989"/>
    </source>
</evidence>
<evidence type="ECO:0000256" key="5">
    <source>
        <dbReference type="SAM" id="MobiDB-lite"/>
    </source>
</evidence>
<feature type="transmembrane region" description="Helical" evidence="6">
    <location>
        <begin position="293"/>
        <end position="315"/>
    </location>
</feature>
<dbReference type="InterPro" id="IPR006201">
    <property type="entry name" value="Neur_channel"/>
</dbReference>
<feature type="domain" description="Neurotransmitter-gated ion-channel ligand-binding" evidence="8">
    <location>
        <begin position="43"/>
        <end position="206"/>
    </location>
</feature>
<dbReference type="PANTHER" id="PTHR18945">
    <property type="entry name" value="NEUROTRANSMITTER GATED ION CHANNEL"/>
    <property type="match status" value="1"/>
</dbReference>
<evidence type="ECO:0000313" key="11">
    <source>
        <dbReference type="Proteomes" id="UP001634394"/>
    </source>
</evidence>
<comment type="caution">
    <text evidence="10">The sequence shown here is derived from an EMBL/GenBank/DDBJ whole genome shotgun (WGS) entry which is preliminary data.</text>
</comment>
<dbReference type="SUPFAM" id="SSF63712">
    <property type="entry name" value="Nicotinic receptor ligand binding domain-like"/>
    <property type="match status" value="1"/>
</dbReference>
<feature type="transmembrane region" description="Helical" evidence="6">
    <location>
        <begin position="416"/>
        <end position="435"/>
    </location>
</feature>
<dbReference type="InterPro" id="IPR036719">
    <property type="entry name" value="Neuro-gated_channel_TM_sf"/>
</dbReference>
<evidence type="ECO:0000256" key="6">
    <source>
        <dbReference type="SAM" id="Phobius"/>
    </source>
</evidence>
<dbReference type="InterPro" id="IPR006029">
    <property type="entry name" value="Neurotrans-gated_channel_TM"/>
</dbReference>
<evidence type="ECO:0000313" key="10">
    <source>
        <dbReference type="EMBL" id="KAL3868243.1"/>
    </source>
</evidence>
<name>A0ABD3W6A0_SINWO</name>
<keyword evidence="11" id="KW-1185">Reference proteome</keyword>
<evidence type="ECO:0000259" key="9">
    <source>
        <dbReference type="Pfam" id="PF02932"/>
    </source>
</evidence>
<dbReference type="AlphaFoldDB" id="A0ABD3W6A0"/>
<dbReference type="EMBL" id="JBJQND010000008">
    <property type="protein sequence ID" value="KAL3868243.1"/>
    <property type="molecule type" value="Genomic_DNA"/>
</dbReference>
<feature type="region of interest" description="Disordered" evidence="5">
    <location>
        <begin position="326"/>
        <end position="362"/>
    </location>
</feature>
<dbReference type="CDD" id="cd18989">
    <property type="entry name" value="LGIC_ECD_cation"/>
    <property type="match status" value="1"/>
</dbReference>
<keyword evidence="7" id="KW-0732">Signal</keyword>
<dbReference type="SUPFAM" id="SSF90112">
    <property type="entry name" value="Neurotransmitter-gated ion-channel transmembrane pore"/>
    <property type="match status" value="1"/>
</dbReference>
<keyword evidence="4 6" id="KW-0472">Membrane</keyword>
<evidence type="ECO:0000256" key="2">
    <source>
        <dbReference type="ARBA" id="ARBA00022692"/>
    </source>
</evidence>
<reference evidence="10 11" key="1">
    <citation type="submission" date="2024-11" db="EMBL/GenBank/DDBJ databases">
        <title>Chromosome-level genome assembly of the freshwater bivalve Anodonta woodiana.</title>
        <authorList>
            <person name="Chen X."/>
        </authorList>
    </citation>
    <scope>NUCLEOTIDE SEQUENCE [LARGE SCALE GENOMIC DNA]</scope>
    <source>
        <strain evidence="10">MN2024</strain>
        <tissue evidence="10">Gills</tissue>
    </source>
</reference>
<dbReference type="Pfam" id="PF02932">
    <property type="entry name" value="Neur_chan_memb"/>
    <property type="match status" value="1"/>
</dbReference>
<dbReference type="CDD" id="cd19051">
    <property type="entry name" value="LGIC_TM_cation"/>
    <property type="match status" value="1"/>
</dbReference>
<dbReference type="Gene3D" id="2.70.170.10">
    <property type="entry name" value="Neurotransmitter-gated ion-channel ligand-binding domain"/>
    <property type="match status" value="1"/>
</dbReference>
<feature type="domain" description="Neurotransmitter-gated ion-channel transmembrane" evidence="9">
    <location>
        <begin position="238"/>
        <end position="344"/>
    </location>
</feature>
<keyword evidence="2 6" id="KW-0812">Transmembrane</keyword>
<feature type="transmembrane region" description="Helical" evidence="6">
    <location>
        <begin position="234"/>
        <end position="255"/>
    </location>
</feature>
<accession>A0ABD3W6A0</accession>
<dbReference type="InterPro" id="IPR036734">
    <property type="entry name" value="Neur_chan_lig-bd_sf"/>
</dbReference>
<dbReference type="GO" id="GO:0016020">
    <property type="term" value="C:membrane"/>
    <property type="evidence" value="ECO:0007669"/>
    <property type="project" value="UniProtKB-SubCell"/>
</dbReference>
<feature type="chain" id="PRO_5044740984" evidence="7">
    <location>
        <begin position="23"/>
        <end position="448"/>
    </location>
</feature>
<organism evidence="10 11">
    <name type="scientific">Sinanodonta woodiana</name>
    <name type="common">Chinese pond mussel</name>
    <name type="synonym">Anodonta woodiana</name>
    <dbReference type="NCBI Taxonomy" id="1069815"/>
    <lineage>
        <taxon>Eukaryota</taxon>
        <taxon>Metazoa</taxon>
        <taxon>Spiralia</taxon>
        <taxon>Lophotrochozoa</taxon>
        <taxon>Mollusca</taxon>
        <taxon>Bivalvia</taxon>
        <taxon>Autobranchia</taxon>
        <taxon>Heteroconchia</taxon>
        <taxon>Palaeoheterodonta</taxon>
        <taxon>Unionida</taxon>
        <taxon>Unionoidea</taxon>
        <taxon>Unionidae</taxon>
        <taxon>Unioninae</taxon>
        <taxon>Sinanodonta</taxon>
    </lineage>
</organism>
<evidence type="ECO:0000259" key="8">
    <source>
        <dbReference type="Pfam" id="PF02931"/>
    </source>
</evidence>
<feature type="signal peptide" evidence="7">
    <location>
        <begin position="1"/>
        <end position="22"/>
    </location>
</feature>
<dbReference type="Pfam" id="PF02931">
    <property type="entry name" value="Neur_chan_LBD"/>
    <property type="match status" value="1"/>
</dbReference>
<feature type="compositionally biased region" description="Basic and acidic residues" evidence="5">
    <location>
        <begin position="326"/>
        <end position="348"/>
    </location>
</feature>
<evidence type="ECO:0000256" key="4">
    <source>
        <dbReference type="ARBA" id="ARBA00023136"/>
    </source>
</evidence>
<keyword evidence="3 6" id="KW-1133">Transmembrane helix</keyword>
<dbReference type="InterPro" id="IPR006202">
    <property type="entry name" value="Neur_chan_lig-bd"/>
</dbReference>
<sequence length="448" mass="50260">MSMYITSILFCLLFFLGDDCLAATWSNVSDEVVKINNIYQDKTSVIPLQDLSQTLTVSLGLQLLALNNFDDVAGIMDISTYLSMEWTEEIYFTAHGAAAPDTSVTISAASIWKPSLILVNSAGSSTEIVQEQSQVRMYLKSGKCEWTENVALQGSCRPNVYFYPFDVHDCSFKFTSRAYNSSELTLLASSLKKDFFEENVAWSVEKTSVGTLIQDSKSHAKFQIRIARRSLNFVLNYILPILILSGLNVFVFILPRTSGERAGYSITCFLAFVVFMNTIVTSLPKSSSPVSVLVYYLTVMMTVSAIITVLVLFTLMIEKRVTKQNEDDEKQAAAKRDNRGTTNERTEGEDGGGNGNTSSSPNRIEAKSDQNQLFLEPPRCLQKFSWICRRIVCRYCILPKAATELRWVQVANTLDVFFFIFFIVGEIIFSLAYLSPVSVQYSDVWSKN</sequence>
<protein>
    <submittedName>
        <fullName evidence="10">Uncharacterized protein</fullName>
    </submittedName>
</protein>
<feature type="transmembrane region" description="Helical" evidence="6">
    <location>
        <begin position="262"/>
        <end position="281"/>
    </location>
</feature>
<comment type="subcellular location">
    <subcellularLocation>
        <location evidence="1">Membrane</location>
        <topology evidence="1">Multi-pass membrane protein</topology>
    </subcellularLocation>
</comment>
<dbReference type="InterPro" id="IPR038050">
    <property type="entry name" value="Neuro_actylchol_rec"/>
</dbReference>
<gene>
    <name evidence="10" type="ORF">ACJMK2_041074</name>
</gene>
<proteinExistence type="predicted"/>
<dbReference type="Proteomes" id="UP001634394">
    <property type="component" value="Unassembled WGS sequence"/>
</dbReference>
<dbReference type="Gene3D" id="1.20.58.390">
    <property type="entry name" value="Neurotransmitter-gated ion-channel transmembrane domain"/>
    <property type="match status" value="1"/>
</dbReference>
<evidence type="ECO:0000256" key="7">
    <source>
        <dbReference type="SAM" id="SignalP"/>
    </source>
</evidence>